<organism evidence="6 7">
    <name type="scientific">Polypedilum vanderplanki</name>
    <name type="common">Sleeping chironomid midge</name>
    <dbReference type="NCBI Taxonomy" id="319348"/>
    <lineage>
        <taxon>Eukaryota</taxon>
        <taxon>Metazoa</taxon>
        <taxon>Ecdysozoa</taxon>
        <taxon>Arthropoda</taxon>
        <taxon>Hexapoda</taxon>
        <taxon>Insecta</taxon>
        <taxon>Pterygota</taxon>
        <taxon>Neoptera</taxon>
        <taxon>Endopterygota</taxon>
        <taxon>Diptera</taxon>
        <taxon>Nematocera</taxon>
        <taxon>Chironomoidea</taxon>
        <taxon>Chironomidae</taxon>
        <taxon>Chironominae</taxon>
        <taxon>Polypedilum</taxon>
        <taxon>Polypedilum</taxon>
    </lineage>
</organism>
<feature type="signal peptide" evidence="4">
    <location>
        <begin position="1"/>
        <end position="17"/>
    </location>
</feature>
<comment type="similarity">
    <text evidence="2">Belongs to the peptidase S1 family. CLIP subfamily.</text>
</comment>
<keyword evidence="3" id="KW-0645">Protease</keyword>
<dbReference type="EMBL" id="JADBJN010000002">
    <property type="protein sequence ID" value="KAG5675566.1"/>
    <property type="molecule type" value="Genomic_DNA"/>
</dbReference>
<sequence>MKRIIIIEFVIFTVVWGQTPCTVSKTKQVGECMFISNCPEVLKTFKESGEMPTICDRVLRTICCPLKTTTTSTTTTTTTHSPIRISVKKCKEYGQLVYEKKIVNSSIIGEPSVVKMISKCNHESVPLIVGGEDAKDGEFPHMALIGFGDGNRMEDYQCGGSMISEQWILSAAHCVSTGGLTANFAKVGNVVRGRDTLNSWTYKIIQRIPHPNYNSRFADDDIALFKLEKPAQLNVHVIPICLPDKELLTTKSAIASGYGRTGFADDVSEKLMKVIIEYFKPADCNEAFADNTKLSNNQINWDKMVCAGSHNKTGDTCNGDSGGPLQIYHSDVYCMYKIIGITSFGHAYCGFPGVPAIYTKVYHYLDWIESIVWPNQ</sequence>
<dbReference type="PROSITE" id="PS00134">
    <property type="entry name" value="TRYPSIN_HIS"/>
    <property type="match status" value="1"/>
</dbReference>
<dbReference type="InterPro" id="IPR043504">
    <property type="entry name" value="Peptidase_S1_PA_chymotrypsin"/>
</dbReference>
<dbReference type="GO" id="GO:0004252">
    <property type="term" value="F:serine-type endopeptidase activity"/>
    <property type="evidence" value="ECO:0007669"/>
    <property type="project" value="InterPro"/>
</dbReference>
<keyword evidence="3" id="KW-0378">Hydrolase</keyword>
<name>A0A9J6C250_POLVA</name>
<dbReference type="PANTHER" id="PTHR24252">
    <property type="entry name" value="ACROSIN-RELATED"/>
    <property type="match status" value="1"/>
</dbReference>
<dbReference type="InterPro" id="IPR033116">
    <property type="entry name" value="TRYPSIN_SER"/>
</dbReference>
<evidence type="ECO:0000256" key="2">
    <source>
        <dbReference type="ARBA" id="ARBA00024195"/>
    </source>
</evidence>
<accession>A0A9J6C250</accession>
<dbReference type="GO" id="GO:0006508">
    <property type="term" value="P:proteolysis"/>
    <property type="evidence" value="ECO:0007669"/>
    <property type="project" value="UniProtKB-KW"/>
</dbReference>
<dbReference type="PRINTS" id="PR00722">
    <property type="entry name" value="CHYMOTRYPSIN"/>
</dbReference>
<evidence type="ECO:0000259" key="5">
    <source>
        <dbReference type="PROSITE" id="PS50240"/>
    </source>
</evidence>
<feature type="domain" description="Peptidase S1" evidence="5">
    <location>
        <begin position="128"/>
        <end position="373"/>
    </location>
</feature>
<keyword evidence="3" id="KW-0720">Serine protease</keyword>
<dbReference type="InterPro" id="IPR001314">
    <property type="entry name" value="Peptidase_S1A"/>
</dbReference>
<dbReference type="FunFam" id="2.40.10.10:FF:000068">
    <property type="entry name" value="transmembrane protease serine 2"/>
    <property type="match status" value="1"/>
</dbReference>
<dbReference type="InterPro" id="IPR001254">
    <property type="entry name" value="Trypsin_dom"/>
</dbReference>
<dbReference type="OrthoDB" id="6339452at2759"/>
<dbReference type="Gene3D" id="2.40.10.10">
    <property type="entry name" value="Trypsin-like serine proteases"/>
    <property type="match status" value="1"/>
</dbReference>
<dbReference type="SMART" id="SM00020">
    <property type="entry name" value="Tryp_SPc"/>
    <property type="match status" value="1"/>
</dbReference>
<keyword evidence="7" id="KW-1185">Reference proteome</keyword>
<evidence type="ECO:0000256" key="1">
    <source>
        <dbReference type="ARBA" id="ARBA00023157"/>
    </source>
</evidence>
<reference evidence="6" key="1">
    <citation type="submission" date="2021-03" db="EMBL/GenBank/DDBJ databases">
        <title>Chromosome level genome of the anhydrobiotic midge Polypedilum vanderplanki.</title>
        <authorList>
            <person name="Yoshida Y."/>
            <person name="Kikawada T."/>
            <person name="Gusev O."/>
        </authorList>
    </citation>
    <scope>NUCLEOTIDE SEQUENCE</scope>
    <source>
        <strain evidence="6">NIAS01</strain>
        <tissue evidence="6">Whole body or cell culture</tissue>
    </source>
</reference>
<evidence type="ECO:0000313" key="7">
    <source>
        <dbReference type="Proteomes" id="UP001107558"/>
    </source>
</evidence>
<dbReference type="PROSITE" id="PS00135">
    <property type="entry name" value="TRYPSIN_SER"/>
    <property type="match status" value="1"/>
</dbReference>
<dbReference type="Proteomes" id="UP001107558">
    <property type="component" value="Chromosome 2"/>
</dbReference>
<keyword evidence="4" id="KW-0732">Signal</keyword>
<dbReference type="InterPro" id="IPR009003">
    <property type="entry name" value="Peptidase_S1_PA"/>
</dbReference>
<dbReference type="AlphaFoldDB" id="A0A9J6C250"/>
<dbReference type="InterPro" id="IPR018114">
    <property type="entry name" value="TRYPSIN_HIS"/>
</dbReference>
<protein>
    <recommendedName>
        <fullName evidence="5">Peptidase S1 domain-containing protein</fullName>
    </recommendedName>
</protein>
<dbReference type="PROSITE" id="PS50240">
    <property type="entry name" value="TRYPSIN_DOM"/>
    <property type="match status" value="1"/>
</dbReference>
<feature type="chain" id="PRO_5039931773" description="Peptidase S1 domain-containing protein" evidence="4">
    <location>
        <begin position="18"/>
        <end position="376"/>
    </location>
</feature>
<gene>
    <name evidence="6" type="ORF">PVAND_005460</name>
</gene>
<proteinExistence type="inferred from homology"/>
<dbReference type="CDD" id="cd00190">
    <property type="entry name" value="Tryp_SPc"/>
    <property type="match status" value="1"/>
</dbReference>
<evidence type="ECO:0000256" key="3">
    <source>
        <dbReference type="RuleBase" id="RU363034"/>
    </source>
</evidence>
<keyword evidence="1" id="KW-1015">Disulfide bond</keyword>
<dbReference type="PANTHER" id="PTHR24252:SF7">
    <property type="entry name" value="HYALIN"/>
    <property type="match status" value="1"/>
</dbReference>
<dbReference type="Pfam" id="PF00089">
    <property type="entry name" value="Trypsin"/>
    <property type="match status" value="1"/>
</dbReference>
<dbReference type="SUPFAM" id="SSF50494">
    <property type="entry name" value="Trypsin-like serine proteases"/>
    <property type="match status" value="1"/>
</dbReference>
<evidence type="ECO:0000256" key="4">
    <source>
        <dbReference type="SAM" id="SignalP"/>
    </source>
</evidence>
<evidence type="ECO:0000313" key="6">
    <source>
        <dbReference type="EMBL" id="KAG5675566.1"/>
    </source>
</evidence>
<comment type="caution">
    <text evidence="6">The sequence shown here is derived from an EMBL/GenBank/DDBJ whole genome shotgun (WGS) entry which is preliminary data.</text>
</comment>